<proteinExistence type="inferred from homology"/>
<dbReference type="GO" id="GO:0004821">
    <property type="term" value="F:histidine-tRNA ligase activity"/>
    <property type="evidence" value="ECO:0007669"/>
    <property type="project" value="UniProtKB-UniRule"/>
</dbReference>
<dbReference type="GO" id="GO:0016740">
    <property type="term" value="F:transferase activity"/>
    <property type="evidence" value="ECO:0007669"/>
    <property type="project" value="UniProtKB-ARBA"/>
</dbReference>
<name>A0A0S6UBN1_NEOTH</name>
<evidence type="ECO:0000256" key="3">
    <source>
        <dbReference type="ARBA" id="ARBA00011738"/>
    </source>
</evidence>
<dbReference type="HAMAP" id="MF_00127">
    <property type="entry name" value="His_tRNA_synth"/>
    <property type="match status" value="1"/>
</dbReference>
<comment type="catalytic activity">
    <reaction evidence="10 11">
        <text>tRNA(His) + L-histidine + ATP = L-histidyl-tRNA(His) + AMP + diphosphate + H(+)</text>
        <dbReference type="Rhea" id="RHEA:17313"/>
        <dbReference type="Rhea" id="RHEA-COMP:9665"/>
        <dbReference type="Rhea" id="RHEA-COMP:9689"/>
        <dbReference type="ChEBI" id="CHEBI:15378"/>
        <dbReference type="ChEBI" id="CHEBI:30616"/>
        <dbReference type="ChEBI" id="CHEBI:33019"/>
        <dbReference type="ChEBI" id="CHEBI:57595"/>
        <dbReference type="ChEBI" id="CHEBI:78442"/>
        <dbReference type="ChEBI" id="CHEBI:78527"/>
        <dbReference type="ChEBI" id="CHEBI:456215"/>
        <dbReference type="EC" id="6.1.1.21"/>
    </reaction>
</comment>
<dbReference type="AlphaFoldDB" id="A0A0S6UBN1"/>
<evidence type="ECO:0000256" key="9">
    <source>
        <dbReference type="ARBA" id="ARBA00023146"/>
    </source>
</evidence>
<dbReference type="PROSITE" id="PS50862">
    <property type="entry name" value="AA_TRNA_LIGASE_II"/>
    <property type="match status" value="1"/>
</dbReference>
<dbReference type="InterPro" id="IPR006195">
    <property type="entry name" value="aa-tRNA-synth_II"/>
</dbReference>
<comment type="subunit">
    <text evidence="3 11">Homodimer.</text>
</comment>
<dbReference type="GO" id="GO:0006427">
    <property type="term" value="P:histidyl-tRNA aminoacylation"/>
    <property type="evidence" value="ECO:0007669"/>
    <property type="project" value="UniProtKB-UniRule"/>
</dbReference>
<dbReference type="SUPFAM" id="SSF55681">
    <property type="entry name" value="Class II aaRS and biotin synthetases"/>
    <property type="match status" value="1"/>
</dbReference>
<dbReference type="Gene3D" id="3.40.50.800">
    <property type="entry name" value="Anticodon-binding domain"/>
    <property type="match status" value="1"/>
</dbReference>
<accession>A0A0S6UBN1</accession>
<dbReference type="InterPro" id="IPR015807">
    <property type="entry name" value="His-tRNA-ligase"/>
</dbReference>
<feature type="domain" description="Aminoacyl-transfer RNA synthetases class-II family profile" evidence="13">
    <location>
        <begin position="23"/>
        <end position="322"/>
    </location>
</feature>
<dbReference type="EMBL" id="DF238840">
    <property type="protein sequence ID" value="GAF24806.1"/>
    <property type="molecule type" value="Genomic_DNA"/>
</dbReference>
<evidence type="ECO:0000259" key="13">
    <source>
        <dbReference type="PROSITE" id="PS50862"/>
    </source>
</evidence>
<evidence type="ECO:0000256" key="1">
    <source>
        <dbReference type="ARBA" id="ARBA00004496"/>
    </source>
</evidence>
<dbReference type="Gene3D" id="3.30.930.10">
    <property type="entry name" value="Bira Bifunctional Protein, Domain 2"/>
    <property type="match status" value="1"/>
</dbReference>
<evidence type="ECO:0000313" key="14">
    <source>
        <dbReference type="EMBL" id="GAF24806.1"/>
    </source>
</evidence>
<evidence type="ECO:0000256" key="5">
    <source>
        <dbReference type="ARBA" id="ARBA00022598"/>
    </source>
</evidence>
<sequence length="423" mass="47037">MLTSRPRGTEDILPEEVGRWYLLENTAREVSRLYGYREIRTPIFEHTELFNRGVGDTSDIVEKEMYTFTDRGDRSLTLRPEGTAPVVRAFVEHSLEARGLPVKLFYLGPMFRYGRPQAGRLRQFHQFGVEAFGSRDPALDAEVIALAMDFYTRLGLKDLELHLNSVGCPACRPAHREKLKAYLRPRLEELCPTCQGRFERNPLRIFDCKSPACQEIVREAPTVTASLCPDCAGHFHRVQEYLKALGIEFILDEHLVRGLDYYTKTAFEIMVKGIGAQSSIGGGGRYDGLVAALGGKQVPGIGFGLGLERVLLALETQGQEPPPEGGVDVLVVTAGTGVDLAAFRLLAGLRAAGIQADKDYLERSLKGQMKYANRYPARMAVILGEEELARGRVSVRRLDAGSQEEVPLAAVVDYCRKMKESGW</sequence>
<dbReference type="PIRSF" id="PIRSF001549">
    <property type="entry name" value="His-tRNA_synth"/>
    <property type="match status" value="1"/>
</dbReference>
<keyword evidence="6 11" id="KW-0547">Nucleotide-binding</keyword>
<dbReference type="InterPro" id="IPR004516">
    <property type="entry name" value="HisRS/HisZ"/>
</dbReference>
<dbReference type="PANTHER" id="PTHR43707">
    <property type="entry name" value="HISTIDYL-TRNA SYNTHETASE"/>
    <property type="match status" value="1"/>
</dbReference>
<reference evidence="14" key="1">
    <citation type="journal article" date="2014" name="Gene">
        <title>Genome-guided analysis of transformation efficiency and carbon dioxide assimilation by Moorella thermoacetica Y72.</title>
        <authorList>
            <person name="Tsukahara K."/>
            <person name="Kita A."/>
            <person name="Nakashimada Y."/>
            <person name="Hoshino T."/>
            <person name="Murakami K."/>
        </authorList>
    </citation>
    <scope>NUCLEOTIDE SEQUENCE [LARGE SCALE GENOMIC DNA]</scope>
    <source>
        <strain evidence="14">Y72</strain>
    </source>
</reference>
<evidence type="ECO:0000256" key="11">
    <source>
        <dbReference type="HAMAP-Rule" id="MF_00127"/>
    </source>
</evidence>
<dbReference type="Pfam" id="PF13393">
    <property type="entry name" value="tRNA-synt_His"/>
    <property type="match status" value="2"/>
</dbReference>
<evidence type="ECO:0000256" key="8">
    <source>
        <dbReference type="ARBA" id="ARBA00022917"/>
    </source>
</evidence>
<gene>
    <name evidence="11" type="primary">hisS</name>
    <name evidence="14" type="ORF">MTY_0134</name>
</gene>
<keyword evidence="8 11" id="KW-0648">Protein biosynthesis</keyword>
<dbReference type="CDD" id="cd00773">
    <property type="entry name" value="HisRS-like_core"/>
    <property type="match status" value="1"/>
</dbReference>
<dbReference type="GO" id="GO:0005524">
    <property type="term" value="F:ATP binding"/>
    <property type="evidence" value="ECO:0007669"/>
    <property type="project" value="UniProtKB-UniRule"/>
</dbReference>
<dbReference type="GO" id="GO:0140096">
    <property type="term" value="F:catalytic activity, acting on a protein"/>
    <property type="evidence" value="ECO:0007669"/>
    <property type="project" value="UniProtKB-ARBA"/>
</dbReference>
<evidence type="ECO:0000256" key="2">
    <source>
        <dbReference type="ARBA" id="ARBA00008226"/>
    </source>
</evidence>
<feature type="binding site" evidence="12">
    <location>
        <position position="126"/>
    </location>
    <ligand>
        <name>L-histidine</name>
        <dbReference type="ChEBI" id="CHEBI:57595"/>
    </ligand>
</feature>
<dbReference type="Proteomes" id="UP000063718">
    <property type="component" value="Unassembled WGS sequence"/>
</dbReference>
<dbReference type="InterPro" id="IPR033656">
    <property type="entry name" value="HisRS_anticodon"/>
</dbReference>
<keyword evidence="7 11" id="KW-0067">ATP-binding</keyword>
<dbReference type="EC" id="6.1.1.21" evidence="11"/>
<evidence type="ECO:0000256" key="7">
    <source>
        <dbReference type="ARBA" id="ARBA00022840"/>
    </source>
</evidence>
<dbReference type="NCBIfam" id="TIGR00442">
    <property type="entry name" value="hisS"/>
    <property type="match status" value="1"/>
</dbReference>
<feature type="binding site" evidence="12">
    <location>
        <position position="257"/>
    </location>
    <ligand>
        <name>L-histidine</name>
        <dbReference type="ChEBI" id="CHEBI:57595"/>
    </ligand>
</feature>
<dbReference type="GO" id="GO:0005737">
    <property type="term" value="C:cytoplasm"/>
    <property type="evidence" value="ECO:0007669"/>
    <property type="project" value="UniProtKB-SubCell"/>
</dbReference>
<evidence type="ECO:0000256" key="4">
    <source>
        <dbReference type="ARBA" id="ARBA00022490"/>
    </source>
</evidence>
<evidence type="ECO:0000256" key="10">
    <source>
        <dbReference type="ARBA" id="ARBA00047639"/>
    </source>
</evidence>
<dbReference type="CDD" id="cd00859">
    <property type="entry name" value="HisRS_anticodon"/>
    <property type="match status" value="1"/>
</dbReference>
<dbReference type="SUPFAM" id="SSF52954">
    <property type="entry name" value="Class II aaRS ABD-related"/>
    <property type="match status" value="1"/>
</dbReference>
<feature type="binding site" evidence="12">
    <location>
        <position position="130"/>
    </location>
    <ligand>
        <name>L-histidine</name>
        <dbReference type="ChEBI" id="CHEBI:57595"/>
    </ligand>
</feature>
<feature type="binding site" evidence="12">
    <location>
        <position position="112"/>
    </location>
    <ligand>
        <name>L-histidine</name>
        <dbReference type="ChEBI" id="CHEBI:57595"/>
    </ligand>
</feature>
<protein>
    <recommendedName>
        <fullName evidence="11">Histidine--tRNA ligase</fullName>
        <ecNumber evidence="11">6.1.1.21</ecNumber>
    </recommendedName>
    <alternativeName>
        <fullName evidence="11">Histidyl-tRNA synthetase</fullName>
        <shortName evidence="11">HisRS</shortName>
    </alternativeName>
</protein>
<keyword evidence="9 11" id="KW-0030">Aminoacyl-tRNA synthetase</keyword>
<feature type="binding site" evidence="12">
    <location>
        <begin position="81"/>
        <end position="83"/>
    </location>
    <ligand>
        <name>L-histidine</name>
        <dbReference type="ChEBI" id="CHEBI:57595"/>
    </ligand>
</feature>
<evidence type="ECO:0000256" key="12">
    <source>
        <dbReference type="PIRSR" id="PIRSR001549-1"/>
    </source>
</evidence>
<keyword evidence="4 11" id="KW-0963">Cytoplasm</keyword>
<dbReference type="Pfam" id="PF03129">
    <property type="entry name" value="HGTP_anticodon"/>
    <property type="match status" value="1"/>
</dbReference>
<keyword evidence="5 11" id="KW-0436">Ligase</keyword>
<dbReference type="InterPro" id="IPR045864">
    <property type="entry name" value="aa-tRNA-synth_II/BPL/LPL"/>
</dbReference>
<dbReference type="FunFam" id="3.30.930.10:FF:000005">
    <property type="entry name" value="Histidine--tRNA ligase"/>
    <property type="match status" value="1"/>
</dbReference>
<dbReference type="PANTHER" id="PTHR43707:SF1">
    <property type="entry name" value="HISTIDINE--TRNA LIGASE, MITOCHONDRIAL-RELATED"/>
    <property type="match status" value="1"/>
</dbReference>
<comment type="subcellular location">
    <subcellularLocation>
        <location evidence="1 11">Cytoplasm</location>
    </subcellularLocation>
</comment>
<feature type="binding site" evidence="12">
    <location>
        <begin position="261"/>
        <end position="262"/>
    </location>
    <ligand>
        <name>L-histidine</name>
        <dbReference type="ChEBI" id="CHEBI:57595"/>
    </ligand>
</feature>
<dbReference type="InterPro" id="IPR041715">
    <property type="entry name" value="HisRS-like_core"/>
</dbReference>
<comment type="similarity">
    <text evidence="2 11">Belongs to the class-II aminoacyl-tRNA synthetase family.</text>
</comment>
<dbReference type="InterPro" id="IPR036621">
    <property type="entry name" value="Anticodon-bd_dom_sf"/>
</dbReference>
<dbReference type="RefSeq" id="WP_025772995.1">
    <property type="nucleotide sequence ID" value="NZ_DF238840.1"/>
</dbReference>
<organism evidence="14">
    <name type="scientific">Moorella thermoacetica Y72</name>
    <dbReference type="NCBI Taxonomy" id="1325331"/>
    <lineage>
        <taxon>Bacteria</taxon>
        <taxon>Bacillati</taxon>
        <taxon>Bacillota</taxon>
        <taxon>Clostridia</taxon>
        <taxon>Neomoorellales</taxon>
        <taxon>Neomoorellaceae</taxon>
        <taxon>Neomoorella</taxon>
    </lineage>
</organism>
<evidence type="ECO:0000256" key="6">
    <source>
        <dbReference type="ARBA" id="ARBA00022741"/>
    </source>
</evidence>
<dbReference type="InterPro" id="IPR004154">
    <property type="entry name" value="Anticodon-bd"/>
</dbReference>